<sequence length="155" mass="17354">MQILTSGPDSEWRAIRHLYFAMITSAQHHVRLQSPFFILDATIAEALRAAALAGIAVEVMVSDRGEELNQTPYWVANTYLAEVCSIGSANLDIRSLSINHELNAVIYDARLTQELERVFERDLNDCYPFDAAAYRPGSTSKRLRDSTARLLSPPL</sequence>
<dbReference type="Proteomes" id="UP000436483">
    <property type="component" value="Unassembled WGS sequence"/>
</dbReference>
<organism evidence="2 3">
    <name type="scientific">Microvirga makkahensis</name>
    <dbReference type="NCBI Taxonomy" id="1128670"/>
    <lineage>
        <taxon>Bacteria</taxon>
        <taxon>Pseudomonadati</taxon>
        <taxon>Pseudomonadota</taxon>
        <taxon>Alphaproteobacteria</taxon>
        <taxon>Hyphomicrobiales</taxon>
        <taxon>Methylobacteriaceae</taxon>
        <taxon>Microvirga</taxon>
    </lineage>
</organism>
<dbReference type="CDD" id="cd09112">
    <property type="entry name" value="PLDc_CLS_2"/>
    <property type="match status" value="1"/>
</dbReference>
<dbReference type="InterPro" id="IPR025202">
    <property type="entry name" value="PLD-like_dom"/>
</dbReference>
<keyword evidence="3" id="KW-1185">Reference proteome</keyword>
<comment type="caution">
    <text evidence="2">The sequence shown here is derived from an EMBL/GenBank/DDBJ whole genome shotgun (WGS) entry which is preliminary data.</text>
</comment>
<accession>A0A7X3SPA9</accession>
<dbReference type="AlphaFoldDB" id="A0A7X3SPA9"/>
<dbReference type="RefSeq" id="WP_160884850.1">
    <property type="nucleotide sequence ID" value="NZ_WURB01000007.1"/>
</dbReference>
<dbReference type="Gene3D" id="3.30.870.10">
    <property type="entry name" value="Endonuclease Chain A"/>
    <property type="match status" value="2"/>
</dbReference>
<evidence type="ECO:0000313" key="2">
    <source>
        <dbReference type="EMBL" id="MXQ12272.1"/>
    </source>
</evidence>
<reference evidence="2 3" key="2">
    <citation type="submission" date="2020-01" db="EMBL/GenBank/DDBJ databases">
        <title>Microvirga sp. nov., an arsenate reduction bacterium isolated from Tibet hotspring sediments.</title>
        <authorList>
            <person name="Xian W.-D."/>
            <person name="Li W.-J."/>
        </authorList>
    </citation>
    <scope>NUCLEOTIDE SEQUENCE [LARGE SCALE GENOMIC DNA]</scope>
    <source>
        <strain evidence="2 3">KCTC 23863</strain>
    </source>
</reference>
<protein>
    <recommendedName>
        <fullName evidence="1">Phospholipase D-like domain-containing protein</fullName>
    </recommendedName>
</protein>
<dbReference type="OrthoDB" id="9762009at2"/>
<feature type="domain" description="Phospholipase D-like" evidence="1">
    <location>
        <begin position="82"/>
        <end position="122"/>
    </location>
</feature>
<evidence type="ECO:0000313" key="3">
    <source>
        <dbReference type="Proteomes" id="UP000436483"/>
    </source>
</evidence>
<dbReference type="SUPFAM" id="SSF56024">
    <property type="entry name" value="Phospholipase D/nuclease"/>
    <property type="match status" value="1"/>
</dbReference>
<dbReference type="EMBL" id="WURB01000007">
    <property type="protein sequence ID" value="MXQ12272.1"/>
    <property type="molecule type" value="Genomic_DNA"/>
</dbReference>
<evidence type="ECO:0000259" key="1">
    <source>
        <dbReference type="Pfam" id="PF13091"/>
    </source>
</evidence>
<dbReference type="PANTHER" id="PTHR21248">
    <property type="entry name" value="CARDIOLIPIN SYNTHASE"/>
    <property type="match status" value="1"/>
</dbReference>
<gene>
    <name evidence="2" type="ORF">GR328_12520</name>
</gene>
<dbReference type="PANTHER" id="PTHR21248:SF22">
    <property type="entry name" value="PHOSPHOLIPASE D"/>
    <property type="match status" value="1"/>
</dbReference>
<name>A0A7X3SPA9_9HYPH</name>
<reference evidence="2 3" key="1">
    <citation type="submission" date="2019-12" db="EMBL/GenBank/DDBJ databases">
        <authorList>
            <person name="Yuan C.-G."/>
        </authorList>
    </citation>
    <scope>NUCLEOTIDE SEQUENCE [LARGE SCALE GENOMIC DNA]</scope>
    <source>
        <strain evidence="2 3">KCTC 23863</strain>
    </source>
</reference>
<dbReference type="GO" id="GO:0006793">
    <property type="term" value="P:phosphorus metabolic process"/>
    <property type="evidence" value="ECO:0007669"/>
    <property type="project" value="UniProtKB-ARBA"/>
</dbReference>
<dbReference type="Pfam" id="PF13091">
    <property type="entry name" value="PLDc_2"/>
    <property type="match status" value="1"/>
</dbReference>
<proteinExistence type="predicted"/>